<evidence type="ECO:0000313" key="1">
    <source>
        <dbReference type="EMBL" id="BAL99190.1"/>
    </source>
</evidence>
<dbReference type="SUPFAM" id="SSF144052">
    <property type="entry name" value="Thermophilic metalloprotease-like"/>
    <property type="match status" value="1"/>
</dbReference>
<proteinExistence type="predicted"/>
<dbReference type="AlphaFoldDB" id="I0I1Q3"/>
<name>I0I1Q3_CALAS</name>
<dbReference type="PATRIC" id="fig|926550.5.peg.1216"/>
<organism evidence="1 2">
    <name type="scientific">Caldilinea aerophila (strain DSM 14535 / JCM 11387 / NBRC 104270 / STL-6-O1)</name>
    <dbReference type="NCBI Taxonomy" id="926550"/>
    <lineage>
        <taxon>Bacteria</taxon>
        <taxon>Bacillati</taxon>
        <taxon>Chloroflexota</taxon>
        <taxon>Caldilineae</taxon>
        <taxon>Caldilineales</taxon>
        <taxon>Caldilineaceae</taxon>
        <taxon>Caldilinea</taxon>
    </lineage>
</organism>
<dbReference type="EMBL" id="AP012337">
    <property type="protein sequence ID" value="BAL99190.1"/>
    <property type="molecule type" value="Genomic_DNA"/>
</dbReference>
<reference evidence="1 2" key="1">
    <citation type="submission" date="2012-02" db="EMBL/GenBank/DDBJ databases">
        <title>Complete genome sequence of Caldilinea aerophila DSM 14535 (= NBRC 102666).</title>
        <authorList>
            <person name="Oguchi A."/>
            <person name="Hosoyama A."/>
            <person name="Sekine M."/>
            <person name="Fukai R."/>
            <person name="Kato Y."/>
            <person name="Nakamura S."/>
            <person name="Hanada S."/>
            <person name="Yamazaki S."/>
            <person name="Fujita N."/>
        </authorList>
    </citation>
    <scope>NUCLEOTIDE SEQUENCE [LARGE SCALE GENOMIC DNA]</scope>
    <source>
        <strain evidence="2">DSM 14535 / JCM 11387 / NBRC 104270 / STL-6-O1</strain>
    </source>
</reference>
<sequence length="68" mass="7573">MLQRVPATGLLFTAIGGTIHIALGAGYPETGSRNDSSIHWDFICDMRRDSEIWVDGELFYRDGQSTIL</sequence>
<dbReference type="HOGENOM" id="CLU_2786019_0_0_0"/>
<dbReference type="eggNOG" id="COG2309">
    <property type="taxonomic scope" value="Bacteria"/>
</dbReference>
<dbReference type="Proteomes" id="UP000007880">
    <property type="component" value="Chromosome"/>
</dbReference>
<evidence type="ECO:0000313" key="2">
    <source>
        <dbReference type="Proteomes" id="UP000007880"/>
    </source>
</evidence>
<dbReference type="STRING" id="926550.CLDAP_11510"/>
<keyword evidence="2" id="KW-1185">Reference proteome</keyword>
<dbReference type="KEGG" id="cap:CLDAP_11510"/>
<gene>
    <name evidence="1" type="ordered locus">CLDAP_11510</name>
</gene>
<accession>I0I1Q3</accession>
<protein>
    <submittedName>
        <fullName evidence="1">Peptidase M29 family protein</fullName>
    </submittedName>
</protein>
<dbReference type="OrthoDB" id="9803993at2"/>